<feature type="region of interest" description="Disordered" evidence="1">
    <location>
        <begin position="30"/>
        <end position="86"/>
    </location>
</feature>
<protein>
    <submittedName>
        <fullName evidence="2">Uncharacterized protein</fullName>
    </submittedName>
</protein>
<reference evidence="2" key="2">
    <citation type="submission" date="2020-01" db="EMBL/GenBank/DDBJ databases">
        <authorList>
            <person name="Hornung B."/>
        </authorList>
    </citation>
    <scope>NUCLEOTIDE SEQUENCE</scope>
    <source>
        <strain evidence="2">PacBioINE</strain>
    </source>
</reference>
<dbReference type="AlphaFoldDB" id="A0A8S0WA19"/>
<accession>A0A8S0WA19</accession>
<gene>
    <name evidence="3" type="ORF">DEACI_3190</name>
    <name evidence="2" type="ORF">DEACI_3882</name>
</gene>
<proteinExistence type="predicted"/>
<organism evidence="2">
    <name type="scientific">Acididesulfobacillus acetoxydans</name>
    <dbReference type="NCBI Taxonomy" id="1561005"/>
    <lineage>
        <taxon>Bacteria</taxon>
        <taxon>Bacillati</taxon>
        <taxon>Bacillota</taxon>
        <taxon>Clostridia</taxon>
        <taxon>Eubacteriales</taxon>
        <taxon>Peptococcaceae</taxon>
        <taxon>Acididesulfobacillus</taxon>
    </lineage>
</organism>
<feature type="compositionally biased region" description="Polar residues" evidence="1">
    <location>
        <begin position="30"/>
        <end position="47"/>
    </location>
</feature>
<evidence type="ECO:0000313" key="3">
    <source>
        <dbReference type="EMBL" id="CEJ08711.1"/>
    </source>
</evidence>
<keyword evidence="4" id="KW-1185">Reference proteome</keyword>
<reference evidence="3" key="1">
    <citation type="submission" date="2014-11" db="EMBL/GenBank/DDBJ databases">
        <authorList>
            <person name="Hornung B.V."/>
        </authorList>
    </citation>
    <scope>NUCLEOTIDE SEQUENCE</scope>
    <source>
        <strain evidence="3">INE</strain>
    </source>
</reference>
<dbReference type="Proteomes" id="UP000836597">
    <property type="component" value="Chromosome"/>
</dbReference>
<dbReference type="Proteomes" id="UP001071230">
    <property type="component" value="Unassembled WGS sequence"/>
</dbReference>
<name>A0A8S0WA19_9FIRM</name>
<sequence length="144" mass="15665">MAQALCRGADINYVGISELVAIAKRYVGQPGSTRSRPAGNVLQNPGPSQKKIRSRLEQPSGVPRKDGRHQTGSAGHRPGGQRNVARGDTSFWAKGWSDAVFLFGMDFACDNLDIHFGGNTGKRGNQSFFGEKKRAYAFRRVGRA</sequence>
<dbReference type="EMBL" id="LR746496">
    <property type="protein sequence ID" value="CAA7603059.1"/>
    <property type="molecule type" value="Genomic_DNA"/>
</dbReference>
<evidence type="ECO:0000256" key="1">
    <source>
        <dbReference type="SAM" id="MobiDB-lite"/>
    </source>
</evidence>
<evidence type="ECO:0000313" key="4">
    <source>
        <dbReference type="Proteomes" id="UP001071230"/>
    </source>
</evidence>
<evidence type="ECO:0000313" key="2">
    <source>
        <dbReference type="EMBL" id="CAA7603059.1"/>
    </source>
</evidence>
<dbReference type="KEGG" id="aacx:DEACI_3882"/>
<dbReference type="EMBL" id="CDGJ01000091">
    <property type="protein sequence ID" value="CEJ08711.1"/>
    <property type="molecule type" value="Genomic_DNA"/>
</dbReference>